<dbReference type="AlphaFoldDB" id="A0A495J1T3"/>
<feature type="domain" description="Enoyl reductase (ER)" evidence="6">
    <location>
        <begin position="16"/>
        <end position="346"/>
    </location>
</feature>
<dbReference type="PROSITE" id="PS00065">
    <property type="entry name" value="D_2_HYDROXYACID_DH_1"/>
    <property type="match status" value="1"/>
</dbReference>
<dbReference type="PANTHER" id="PTHR42683">
    <property type="entry name" value="ALDEHYDE REDUCTASE"/>
    <property type="match status" value="1"/>
</dbReference>
<gene>
    <name evidence="7" type="ORF">BDD43_3080</name>
</gene>
<evidence type="ECO:0000256" key="4">
    <source>
        <dbReference type="ARBA" id="ARBA00023002"/>
    </source>
</evidence>
<dbReference type="GO" id="GO:0008106">
    <property type="term" value="F:alcohol dehydrogenase (NADP+) activity"/>
    <property type="evidence" value="ECO:0007669"/>
    <property type="project" value="UniProtKB-ARBA"/>
</dbReference>
<dbReference type="CDD" id="cd05283">
    <property type="entry name" value="CAD1"/>
    <property type="match status" value="1"/>
</dbReference>
<keyword evidence="2 5" id="KW-0479">Metal-binding</keyword>
<dbReference type="GO" id="GO:0008270">
    <property type="term" value="F:zinc ion binding"/>
    <property type="evidence" value="ECO:0007669"/>
    <property type="project" value="InterPro"/>
</dbReference>
<dbReference type="Pfam" id="PF08240">
    <property type="entry name" value="ADH_N"/>
    <property type="match status" value="1"/>
</dbReference>
<keyword evidence="3 5" id="KW-0862">Zinc</keyword>
<dbReference type="EMBL" id="RBKU01000001">
    <property type="protein sequence ID" value="RKR82887.1"/>
    <property type="molecule type" value="Genomic_DNA"/>
</dbReference>
<dbReference type="InterPro" id="IPR047109">
    <property type="entry name" value="CAD-like"/>
</dbReference>
<dbReference type="SMART" id="SM00829">
    <property type="entry name" value="PKS_ER"/>
    <property type="match status" value="1"/>
</dbReference>
<dbReference type="Proteomes" id="UP000268007">
    <property type="component" value="Unassembled WGS sequence"/>
</dbReference>
<evidence type="ECO:0000256" key="5">
    <source>
        <dbReference type="RuleBase" id="RU361277"/>
    </source>
</evidence>
<evidence type="ECO:0000313" key="8">
    <source>
        <dbReference type="Proteomes" id="UP000268007"/>
    </source>
</evidence>
<comment type="similarity">
    <text evidence="5">Belongs to the zinc-containing alcohol dehydrogenase family.</text>
</comment>
<dbReference type="InterPro" id="IPR011032">
    <property type="entry name" value="GroES-like_sf"/>
</dbReference>
<evidence type="ECO:0000313" key="7">
    <source>
        <dbReference type="EMBL" id="RKR82887.1"/>
    </source>
</evidence>
<comment type="cofactor">
    <cofactor evidence="1 5">
        <name>Zn(2+)</name>
        <dbReference type="ChEBI" id="CHEBI:29105"/>
    </cofactor>
</comment>
<evidence type="ECO:0000259" key="6">
    <source>
        <dbReference type="SMART" id="SM00829"/>
    </source>
</evidence>
<dbReference type="RefSeq" id="WP_121198442.1">
    <property type="nucleotide sequence ID" value="NZ_RBKU01000001.1"/>
</dbReference>
<dbReference type="PROSITE" id="PS00059">
    <property type="entry name" value="ADH_ZINC"/>
    <property type="match status" value="1"/>
</dbReference>
<keyword evidence="8" id="KW-1185">Reference proteome</keyword>
<dbReference type="OrthoDB" id="9806940at2"/>
<dbReference type="InterPro" id="IPR029752">
    <property type="entry name" value="D-isomer_DH_CS1"/>
</dbReference>
<evidence type="ECO:0000256" key="1">
    <source>
        <dbReference type="ARBA" id="ARBA00001947"/>
    </source>
</evidence>
<dbReference type="FunFam" id="3.40.50.720:FF:000022">
    <property type="entry name" value="Cinnamyl alcohol dehydrogenase"/>
    <property type="match status" value="1"/>
</dbReference>
<dbReference type="InterPro" id="IPR036291">
    <property type="entry name" value="NAD(P)-bd_dom_sf"/>
</dbReference>
<dbReference type="Gene3D" id="3.40.50.720">
    <property type="entry name" value="NAD(P)-binding Rossmann-like Domain"/>
    <property type="match status" value="1"/>
</dbReference>
<organism evidence="7 8">
    <name type="scientific">Mucilaginibacter gracilis</name>
    <dbReference type="NCBI Taxonomy" id="423350"/>
    <lineage>
        <taxon>Bacteria</taxon>
        <taxon>Pseudomonadati</taxon>
        <taxon>Bacteroidota</taxon>
        <taxon>Sphingobacteriia</taxon>
        <taxon>Sphingobacteriales</taxon>
        <taxon>Sphingobacteriaceae</taxon>
        <taxon>Mucilaginibacter</taxon>
    </lineage>
</organism>
<protein>
    <submittedName>
        <fullName evidence="7">Putative zinc-type alcohol dehydrogenase-like protein</fullName>
    </submittedName>
</protein>
<reference evidence="7 8" key="1">
    <citation type="submission" date="2018-10" db="EMBL/GenBank/DDBJ databases">
        <title>Genomic Encyclopedia of Archaeal and Bacterial Type Strains, Phase II (KMG-II): from individual species to whole genera.</title>
        <authorList>
            <person name="Goeker M."/>
        </authorList>
    </citation>
    <scope>NUCLEOTIDE SEQUENCE [LARGE SCALE GENOMIC DNA]</scope>
    <source>
        <strain evidence="7 8">DSM 18602</strain>
    </source>
</reference>
<proteinExistence type="inferred from homology"/>
<dbReference type="InterPro" id="IPR020843">
    <property type="entry name" value="ER"/>
</dbReference>
<dbReference type="InterPro" id="IPR013149">
    <property type="entry name" value="ADH-like_C"/>
</dbReference>
<keyword evidence="4" id="KW-0560">Oxidoreductase</keyword>
<dbReference type="InterPro" id="IPR013154">
    <property type="entry name" value="ADH-like_N"/>
</dbReference>
<dbReference type="Pfam" id="PF00107">
    <property type="entry name" value="ADH_zinc_N"/>
    <property type="match status" value="1"/>
</dbReference>
<dbReference type="InterPro" id="IPR002328">
    <property type="entry name" value="ADH_Zn_CS"/>
</dbReference>
<sequence length="353" mass="38250">METKNVKAFGAEVAKAPLKEMTIQRRAVAAHDVEIEILFCGICHSDLHQAHDDFGGAHFPMVPGHEMVGRVISVGNHVTKFKVGDLAGVGCIVDSCRECEYCKEDLEMFCKVETTMSFNSPDHKSGAGEFTYGGYSESIVTDENYVLHIPESLDLAAAAPLLCAGITVYSPFKHWNIGPGKKVGVLGIGGLGHVGIKIAKALGAHVVVFTTSAKKVDDARRLGADEAVLSSDPDQMAKYNSSLDMILDTVSAKHDINVYLNLLRVDGSVVLVGLPPEQLPIGAFNVIKGRRSFSGSNIGGIAETQEMLDFCAEHNITADIEMINIQDINEAYERLEKGDVHYRFVIDMASLKK</sequence>
<dbReference type="SUPFAM" id="SSF51735">
    <property type="entry name" value="NAD(P)-binding Rossmann-fold domains"/>
    <property type="match status" value="1"/>
</dbReference>
<name>A0A495J1T3_9SPHI</name>
<accession>A0A495J1T3</accession>
<dbReference type="SUPFAM" id="SSF50129">
    <property type="entry name" value="GroES-like"/>
    <property type="match status" value="1"/>
</dbReference>
<evidence type="ECO:0000256" key="2">
    <source>
        <dbReference type="ARBA" id="ARBA00022723"/>
    </source>
</evidence>
<dbReference type="Gene3D" id="3.90.180.10">
    <property type="entry name" value="Medium-chain alcohol dehydrogenases, catalytic domain"/>
    <property type="match status" value="1"/>
</dbReference>
<comment type="caution">
    <text evidence="7">The sequence shown here is derived from an EMBL/GenBank/DDBJ whole genome shotgun (WGS) entry which is preliminary data.</text>
</comment>
<evidence type="ECO:0000256" key="3">
    <source>
        <dbReference type="ARBA" id="ARBA00022833"/>
    </source>
</evidence>